<comment type="similarity">
    <text evidence="1">Belongs to the short-chain dehydrogenases/reductases (SDR) family.</text>
</comment>
<dbReference type="GO" id="GO:0016491">
    <property type="term" value="F:oxidoreductase activity"/>
    <property type="evidence" value="ECO:0007669"/>
    <property type="project" value="UniProtKB-KW"/>
</dbReference>
<dbReference type="InterPro" id="IPR036291">
    <property type="entry name" value="NAD(P)-bd_dom_sf"/>
</dbReference>
<dbReference type="RefSeq" id="XP_064663694.1">
    <property type="nucleotide sequence ID" value="XM_064797460.1"/>
</dbReference>
<dbReference type="AlphaFoldDB" id="A0AAV9PMW4"/>
<evidence type="ECO:0000256" key="1">
    <source>
        <dbReference type="ARBA" id="ARBA00006484"/>
    </source>
</evidence>
<dbReference type="Gene3D" id="3.40.50.720">
    <property type="entry name" value="NAD(P)-binding Rossmann-like Domain"/>
    <property type="match status" value="1"/>
</dbReference>
<name>A0AAV9PMW4_9PEZI</name>
<dbReference type="PANTHER" id="PTHR24320:SF274">
    <property type="entry name" value="CHAIN DEHYDROGENASE, PUTATIVE (AFU_ORTHOLOGUE AFUA_4G00440)-RELATED"/>
    <property type="match status" value="1"/>
</dbReference>
<dbReference type="InterPro" id="IPR002347">
    <property type="entry name" value="SDR_fam"/>
</dbReference>
<keyword evidence="4" id="KW-1185">Reference proteome</keyword>
<dbReference type="Proteomes" id="UP001337655">
    <property type="component" value="Unassembled WGS sequence"/>
</dbReference>
<evidence type="ECO:0000313" key="4">
    <source>
        <dbReference type="Proteomes" id="UP001337655"/>
    </source>
</evidence>
<protein>
    <submittedName>
        <fullName evidence="3">Uncharacterized protein</fullName>
    </submittedName>
</protein>
<dbReference type="EMBL" id="JAVRRT010000001">
    <property type="protein sequence ID" value="KAK5175056.1"/>
    <property type="molecule type" value="Genomic_DNA"/>
</dbReference>
<gene>
    <name evidence="3" type="ORF">LTR77_000193</name>
</gene>
<organism evidence="3 4">
    <name type="scientific">Saxophila tyrrhenica</name>
    <dbReference type="NCBI Taxonomy" id="1690608"/>
    <lineage>
        <taxon>Eukaryota</taxon>
        <taxon>Fungi</taxon>
        <taxon>Dikarya</taxon>
        <taxon>Ascomycota</taxon>
        <taxon>Pezizomycotina</taxon>
        <taxon>Dothideomycetes</taxon>
        <taxon>Dothideomycetidae</taxon>
        <taxon>Mycosphaerellales</taxon>
        <taxon>Extremaceae</taxon>
        <taxon>Saxophila</taxon>
    </lineage>
</organism>
<accession>A0AAV9PMW4</accession>
<dbReference type="SUPFAM" id="SSF51735">
    <property type="entry name" value="NAD(P)-binding Rossmann-fold domains"/>
    <property type="match status" value="1"/>
</dbReference>
<evidence type="ECO:0000313" key="3">
    <source>
        <dbReference type="EMBL" id="KAK5175056.1"/>
    </source>
</evidence>
<evidence type="ECO:0000256" key="2">
    <source>
        <dbReference type="ARBA" id="ARBA00023002"/>
    </source>
</evidence>
<keyword evidence="2" id="KW-0560">Oxidoreductase</keyword>
<dbReference type="PANTHER" id="PTHR24320">
    <property type="entry name" value="RETINOL DEHYDROGENASE"/>
    <property type="match status" value="1"/>
</dbReference>
<dbReference type="GeneID" id="89921544"/>
<comment type="caution">
    <text evidence="3">The sequence shown here is derived from an EMBL/GenBank/DDBJ whole genome shotgun (WGS) entry which is preliminary data.</text>
</comment>
<proteinExistence type="inferred from homology"/>
<dbReference type="Pfam" id="PF00106">
    <property type="entry name" value="adh_short"/>
    <property type="match status" value="1"/>
</dbReference>
<dbReference type="PRINTS" id="PR00081">
    <property type="entry name" value="GDHRDH"/>
</dbReference>
<sequence length="257" mass="27316">MAKILITGSSDGIGQAGAKLLADQGHKVFLHARNQERAKQAKDAVPKAEGVVIGDLSTVAGAKDTATEANKVGPFDSIVHNAGLGPSNADRKTADGLQSTFAVNSLAPYILTCLMDKPKRLLYLSSQLHSGGDDSLKDVGYQHKQFQSMQAYSDSKLHDIMLAKAVSRRWTDVQSCSLDPGWIATKMGGAGAPGKTSTPAKAMVDFAIGQSDITGDQTGVYFNPQGVRTPHKGATDERKQDEFMKICEQLSGLSLPK</sequence>
<reference evidence="3 4" key="1">
    <citation type="submission" date="2023-08" db="EMBL/GenBank/DDBJ databases">
        <title>Black Yeasts Isolated from many extreme environments.</title>
        <authorList>
            <person name="Coleine C."/>
            <person name="Stajich J.E."/>
            <person name="Selbmann L."/>
        </authorList>
    </citation>
    <scope>NUCLEOTIDE SEQUENCE [LARGE SCALE GENOMIC DNA]</scope>
    <source>
        <strain evidence="3 4">CCFEE 5935</strain>
    </source>
</reference>